<dbReference type="PROSITE" id="PS50883">
    <property type="entry name" value="EAL"/>
    <property type="match status" value="1"/>
</dbReference>
<dbReference type="InterPro" id="IPR035919">
    <property type="entry name" value="EAL_sf"/>
</dbReference>
<dbReference type="InterPro" id="IPR013656">
    <property type="entry name" value="PAS_4"/>
</dbReference>
<dbReference type="Gene3D" id="3.30.70.270">
    <property type="match status" value="1"/>
</dbReference>
<dbReference type="EMBL" id="JAVRAF010000047">
    <property type="protein sequence ID" value="MDX8306011.1"/>
    <property type="molecule type" value="Genomic_DNA"/>
</dbReference>
<dbReference type="SUPFAM" id="SSF141868">
    <property type="entry name" value="EAL domain-like"/>
    <property type="match status" value="1"/>
</dbReference>
<sequence length="624" mass="68875">MRDAVKHRSDVEKAERWIHQKADGTLFEVLTYGRAVNFDGREAILAIVQDRSELKVAQRQVNETRLLLDTIVDNLPIGVFVKDMEDHGRFVLFNEACGKIVGRNAADIIGNTDEVLFAGHKPSQSRRAEMEATLTGDTVTFEEIIGDEHGGNRILRTSKRTLPAAEGTKSRYMLGISQDITQERATADELVRIAHYDGLTGLPNRAQFAAYLDGKCTLASELNPLSLVYIDIDNFKRINDTKGHAAGDALLREVASRLSQLTNPDHLVARLGGDEFAVVLYPCDEIRLEAFCATVLRAFASPIFVEGGAQNVTCSLGAALMPEHAEDCDALLRNADFALYAAKAAGRACFRLYEPEMRRIAEQRHHLTAQMRDALLHDPAQFEVFFQPIFELDGDCLTGFEALVRWRHPDRGLIPPVEFIPLAEETGLIDQLGEWVLNESCRAAATWPSHLTVAVNVSVQQFRKSGLLAAVTGALDRSGIVPSRLEIEITESIFLREAELFVPILQGLRQLGVHIAIDDFGTGYSSLSYLRSFEFDKIKLDRSFLAGLEADPGNLAIIRAVIGIGRGFHAVVVAEGVETEEQLELLRREGFGQAQGFLLGHPQPLSDLANSIGGKSPRHFRSVT</sequence>
<dbReference type="InterPro" id="IPR000014">
    <property type="entry name" value="PAS"/>
</dbReference>
<dbReference type="PROSITE" id="PS50887">
    <property type="entry name" value="GGDEF"/>
    <property type="match status" value="1"/>
</dbReference>
<dbReference type="Pfam" id="PF00563">
    <property type="entry name" value="EAL"/>
    <property type="match status" value="1"/>
</dbReference>
<reference evidence="4" key="1">
    <citation type="journal article" date="2023" name="Phytobiomes J">
        <title>Deciphering the key players within the bacterial microbiota associated with aerial crown gall tumors on rhododendron: Insights into the gallobiome.</title>
        <authorList>
            <person name="Kuzmanovic N."/>
            <person name="Nesme J."/>
            <person name="Wolf J."/>
            <person name="Neumann-Schaal M."/>
            <person name="Petersen J."/>
            <person name="Fernandez-Gnecco G."/>
            <person name="Sproeer C."/>
            <person name="Bunk B."/>
            <person name="Overmann J."/>
            <person name="Sorensen S.J."/>
            <person name="Idczak E."/>
            <person name="Smalla K."/>
        </authorList>
    </citation>
    <scope>NUCLEOTIDE SEQUENCE</scope>
    <source>
        <strain evidence="4">Rho-11.1</strain>
    </source>
</reference>
<dbReference type="CDD" id="cd01948">
    <property type="entry name" value="EAL"/>
    <property type="match status" value="1"/>
</dbReference>
<dbReference type="SMART" id="SM00267">
    <property type="entry name" value="GGDEF"/>
    <property type="match status" value="1"/>
</dbReference>
<name>A0AAW9FS71_9HYPH</name>
<dbReference type="SUPFAM" id="SSF55785">
    <property type="entry name" value="PYP-like sensor domain (PAS domain)"/>
    <property type="match status" value="1"/>
</dbReference>
<dbReference type="Pfam" id="PF08448">
    <property type="entry name" value="PAS_4"/>
    <property type="match status" value="1"/>
</dbReference>
<dbReference type="CDD" id="cd01949">
    <property type="entry name" value="GGDEF"/>
    <property type="match status" value="1"/>
</dbReference>
<dbReference type="PROSITE" id="PS50112">
    <property type="entry name" value="PAS"/>
    <property type="match status" value="1"/>
</dbReference>
<dbReference type="CDD" id="cd00130">
    <property type="entry name" value="PAS"/>
    <property type="match status" value="1"/>
</dbReference>
<feature type="domain" description="GGDEF" evidence="3">
    <location>
        <begin position="223"/>
        <end position="355"/>
    </location>
</feature>
<dbReference type="Gene3D" id="3.30.450.20">
    <property type="entry name" value="PAS domain"/>
    <property type="match status" value="1"/>
</dbReference>
<evidence type="ECO:0000313" key="4">
    <source>
        <dbReference type="EMBL" id="MDX8306011.1"/>
    </source>
</evidence>
<dbReference type="InterPro" id="IPR043128">
    <property type="entry name" value="Rev_trsase/Diguanyl_cyclase"/>
</dbReference>
<dbReference type="SMART" id="SM00091">
    <property type="entry name" value="PAS"/>
    <property type="match status" value="1"/>
</dbReference>
<dbReference type="InterPro" id="IPR001633">
    <property type="entry name" value="EAL_dom"/>
</dbReference>
<dbReference type="PANTHER" id="PTHR44757">
    <property type="entry name" value="DIGUANYLATE CYCLASE DGCP"/>
    <property type="match status" value="1"/>
</dbReference>
<protein>
    <submittedName>
        <fullName evidence="4">EAL domain-containing protein</fullName>
    </submittedName>
</protein>
<proteinExistence type="predicted"/>
<feature type="domain" description="PAS" evidence="1">
    <location>
        <begin position="64"/>
        <end position="137"/>
    </location>
</feature>
<dbReference type="InterPro" id="IPR029787">
    <property type="entry name" value="Nucleotide_cyclase"/>
</dbReference>
<dbReference type="SUPFAM" id="SSF55073">
    <property type="entry name" value="Nucleotide cyclase"/>
    <property type="match status" value="1"/>
</dbReference>
<dbReference type="PANTHER" id="PTHR44757:SF2">
    <property type="entry name" value="BIOFILM ARCHITECTURE MAINTENANCE PROTEIN MBAA"/>
    <property type="match status" value="1"/>
</dbReference>
<comment type="caution">
    <text evidence="4">The sequence shown here is derived from an EMBL/GenBank/DDBJ whole genome shotgun (WGS) entry which is preliminary data.</text>
</comment>
<dbReference type="AlphaFoldDB" id="A0AAW9FS71"/>
<feature type="domain" description="EAL" evidence="2">
    <location>
        <begin position="364"/>
        <end position="616"/>
    </location>
</feature>
<evidence type="ECO:0000259" key="3">
    <source>
        <dbReference type="PROSITE" id="PS50887"/>
    </source>
</evidence>
<dbReference type="SMART" id="SM00052">
    <property type="entry name" value="EAL"/>
    <property type="match status" value="1"/>
</dbReference>
<dbReference type="Pfam" id="PF00990">
    <property type="entry name" value="GGDEF"/>
    <property type="match status" value="1"/>
</dbReference>
<accession>A0AAW9FS71</accession>
<dbReference type="InterPro" id="IPR052155">
    <property type="entry name" value="Biofilm_reg_signaling"/>
</dbReference>
<organism evidence="4">
    <name type="scientific">Agrobacterium rosae</name>
    <dbReference type="NCBI Taxonomy" id="1972867"/>
    <lineage>
        <taxon>Bacteria</taxon>
        <taxon>Pseudomonadati</taxon>
        <taxon>Pseudomonadota</taxon>
        <taxon>Alphaproteobacteria</taxon>
        <taxon>Hyphomicrobiales</taxon>
        <taxon>Rhizobiaceae</taxon>
        <taxon>Rhizobium/Agrobacterium group</taxon>
        <taxon>Agrobacterium</taxon>
    </lineage>
</organism>
<evidence type="ECO:0000259" key="1">
    <source>
        <dbReference type="PROSITE" id="PS50112"/>
    </source>
</evidence>
<dbReference type="Gene3D" id="3.20.20.450">
    <property type="entry name" value="EAL domain"/>
    <property type="match status" value="1"/>
</dbReference>
<dbReference type="RefSeq" id="WP_320204018.1">
    <property type="nucleotide sequence ID" value="NZ_CP192782.1"/>
</dbReference>
<dbReference type="NCBIfam" id="TIGR00229">
    <property type="entry name" value="sensory_box"/>
    <property type="match status" value="1"/>
</dbReference>
<gene>
    <name evidence="4" type="ORF">RMR22_27750</name>
</gene>
<dbReference type="InterPro" id="IPR035965">
    <property type="entry name" value="PAS-like_dom_sf"/>
</dbReference>
<dbReference type="InterPro" id="IPR000160">
    <property type="entry name" value="GGDEF_dom"/>
</dbReference>
<evidence type="ECO:0000259" key="2">
    <source>
        <dbReference type="PROSITE" id="PS50883"/>
    </source>
</evidence>
<dbReference type="NCBIfam" id="TIGR00254">
    <property type="entry name" value="GGDEF"/>
    <property type="match status" value="1"/>
</dbReference>